<dbReference type="InterPro" id="IPR001680">
    <property type="entry name" value="WD40_rpt"/>
</dbReference>
<protein>
    <submittedName>
        <fullName evidence="3">Uncharacterized protein</fullName>
    </submittedName>
</protein>
<evidence type="ECO:0000256" key="1">
    <source>
        <dbReference type="PROSITE-ProRule" id="PRU00221"/>
    </source>
</evidence>
<feature type="compositionally biased region" description="Low complexity" evidence="2">
    <location>
        <begin position="910"/>
        <end position="920"/>
    </location>
</feature>
<feature type="region of interest" description="Disordered" evidence="2">
    <location>
        <begin position="1"/>
        <end position="27"/>
    </location>
</feature>
<evidence type="ECO:0000313" key="4">
    <source>
        <dbReference type="Proteomes" id="UP001501940"/>
    </source>
</evidence>
<organism evidence="3 4">
    <name type="scientific">Amphiprion ocellaris</name>
    <name type="common">Clown anemonefish</name>
    <dbReference type="NCBI Taxonomy" id="80972"/>
    <lineage>
        <taxon>Eukaryota</taxon>
        <taxon>Metazoa</taxon>
        <taxon>Chordata</taxon>
        <taxon>Craniata</taxon>
        <taxon>Vertebrata</taxon>
        <taxon>Euteleostomi</taxon>
        <taxon>Actinopterygii</taxon>
        <taxon>Neopterygii</taxon>
        <taxon>Teleostei</taxon>
        <taxon>Neoteleostei</taxon>
        <taxon>Acanthomorphata</taxon>
        <taxon>Ovalentaria</taxon>
        <taxon>Pomacentridae</taxon>
        <taxon>Amphiprion</taxon>
    </lineage>
</organism>
<dbReference type="PROSITE" id="PS50082">
    <property type="entry name" value="WD_REPEATS_2"/>
    <property type="match status" value="3"/>
</dbReference>
<feature type="repeat" description="WD" evidence="1">
    <location>
        <begin position="637"/>
        <end position="669"/>
    </location>
</feature>
<dbReference type="Pfam" id="PF00400">
    <property type="entry name" value="WD40"/>
    <property type="match status" value="3"/>
</dbReference>
<dbReference type="PROSITE" id="PS50294">
    <property type="entry name" value="WD_REPEATS_REGION"/>
    <property type="match status" value="2"/>
</dbReference>
<dbReference type="PANTHER" id="PTHR45532:SF1">
    <property type="entry name" value="WD REPEAT-CONTAINING PROTEIN 97"/>
    <property type="match status" value="1"/>
</dbReference>
<reference evidence="3" key="2">
    <citation type="submission" date="2025-08" db="UniProtKB">
        <authorList>
            <consortium name="Ensembl"/>
        </authorList>
    </citation>
    <scope>IDENTIFICATION</scope>
</reference>
<keyword evidence="1" id="KW-0853">WD repeat</keyword>
<sequence length="1272" mass="144126">MMTPGERSTTTTVLLPTSPTPTKKRTPEKQIVLKQDVEQPLGKIIFFENVQRLFTHGLRRLQHFPCSSPVRFMMYSEASAAFISLHSDNTVCLYKTDSCKQNFSARLPFMGLTATKISGFLVGWGPGPVFTRLDSELRPLVAGDDALDIRVCQAAEHSTELVTAGVGNVCVWSVMLMRCKVKIQEGLQQSSFNHMALVPPRSDRPHRAFVACGEVVTVVDLDAGKVLEQRQTVYKCDVTAMVYCSQLDCLIIAYQDLSIRAWSPGWKLRVAFSGHNDVVNSLFYCSELSMLVSSSVDCTIRCWNVEERDAVDCIHTEQKNAPLYIGGTRRGDTFFSFSHEGVDFWTIRTLYTLHCQLRADKGAPLRQILVSSLPAPYPTRVLCLSDDSNITLVAAETGAVLTSFKAKNKILCADYCMHKEILLALTEAGTVLQANTLTNPITLMQEWKGRGQGPWQQRDDVTENDARNLPIPGPACCLVLYSYVPETEKALEDWRSLQDRRGCSQRNKAALDDGKNKFLIILGQSGGCVSVLKMKDGKVSYRTPAHNGQRVTTVQVYPENNYLLSTGEDLTVVVWRVNPYIRECLTKQLSLHCGQPQVYLAALGPQLALTFQEPNSGSYNLKHFNLLNQSQTDNQPTEGHSDHCTGLCVFPDLEMFVSSSLDKTMHIWNKENHLIRTLQLNAAPECLAYGGFGGELFLGIRGDLYRMNCAKLLPQNYRQTLPYSYCVVPPPDLPIPESKETYNQTKISTDKEESQAIASNQLLTEPEQKESLVTSSMDLAALLQGTVKCKKGKPPSTAQTKKEAFDRYMKIIYGLPLKIKVNLEDTFDESSFYSELNDIRPCDFHMVKKDVGPKPNVPTRPVEKDTMEQNVQLLKKKTPAIAIKVKPPPVKRVLPKKPVIVEEEKEIRPPEIISPVEQPKPQTPPPAPPRPRFIPRSPTPPPQREPSPEVPAFLKQFAEMDWFIDLFPDRKSIHSILSPEDFSLLLLNHLQTCSILSKIKILAAVQILHSQGLLQNIDKLYQGLIDCLHKFAQHDMSPLERSMLAEMLKLLVRLRSASCDLVKTLLTLLAYKKLGLRETVMPILRRLGVDEAKQWLWPELESWDSELQDDSDPWKSLHDRADWWLELWISRYKEHNRYLYLRSTANWKPSTFSMVDVLNYFCSVKKEEHSRARSVAPAGSKNTVLLPLYDCSSQPIFRLGETYSMTRTRRPPGITLPPLQNRPFLMHFPGFICLPLPRVTLSPFQTYSDEDWVRSSTRRYFIQRQSWVEYYR</sequence>
<dbReference type="SMART" id="SM00320">
    <property type="entry name" value="WD40"/>
    <property type="match status" value="6"/>
</dbReference>
<dbReference type="Gene3D" id="2.130.10.10">
    <property type="entry name" value="YVTN repeat-like/Quinoprotein amine dehydrogenase"/>
    <property type="match status" value="3"/>
</dbReference>
<dbReference type="KEGG" id="aoce:111587626"/>
<dbReference type="STRING" id="80972.ENSAOCP00000020942"/>
<reference evidence="3" key="3">
    <citation type="submission" date="2025-09" db="UniProtKB">
        <authorList>
            <consortium name="Ensembl"/>
        </authorList>
    </citation>
    <scope>IDENTIFICATION</scope>
</reference>
<evidence type="ECO:0000313" key="3">
    <source>
        <dbReference type="Ensembl" id="ENSAOCP00000020942.2"/>
    </source>
</evidence>
<dbReference type="GeneID" id="111587626"/>
<feature type="repeat" description="WD" evidence="1">
    <location>
        <begin position="272"/>
        <end position="313"/>
    </location>
</feature>
<dbReference type="PANTHER" id="PTHR45532">
    <property type="entry name" value="WD REPEAT-CONTAINING PROTEIN 97"/>
    <property type="match status" value="1"/>
</dbReference>
<reference evidence="3 4" key="1">
    <citation type="submission" date="2022-01" db="EMBL/GenBank/DDBJ databases">
        <title>A chromosome-scale genome assembly of the false clownfish, Amphiprion ocellaris.</title>
        <authorList>
            <person name="Ryu T."/>
        </authorList>
    </citation>
    <scope>NUCLEOTIDE SEQUENCE [LARGE SCALE GENOMIC DNA]</scope>
</reference>
<proteinExistence type="predicted"/>
<dbReference type="CTD" id="340390"/>
<dbReference type="RefSeq" id="XP_023153421.2">
    <property type="nucleotide sequence ID" value="XM_023297653.3"/>
</dbReference>
<dbReference type="Ensembl" id="ENSAOCT00000011773.2">
    <property type="protein sequence ID" value="ENSAOCP00000020942.2"/>
    <property type="gene ID" value="ENSAOCG00000000247.2"/>
</dbReference>
<dbReference type="InterPro" id="IPR015943">
    <property type="entry name" value="WD40/YVTN_repeat-like_dom_sf"/>
</dbReference>
<dbReference type="OMA" id="TWFKELF"/>
<dbReference type="InterPro" id="IPR036322">
    <property type="entry name" value="WD40_repeat_dom_sf"/>
</dbReference>
<dbReference type="GeneTree" id="ENSGT00940000163397"/>
<dbReference type="SUPFAM" id="SSF50978">
    <property type="entry name" value="WD40 repeat-like"/>
    <property type="match status" value="2"/>
</dbReference>
<feature type="compositionally biased region" description="Low complexity" evidence="2">
    <location>
        <begin position="7"/>
        <end position="21"/>
    </location>
</feature>
<dbReference type="AlphaFoldDB" id="A0A3Q1C168"/>
<dbReference type="Proteomes" id="UP001501940">
    <property type="component" value="Chromosome 22"/>
</dbReference>
<keyword evidence="4" id="KW-1185">Reference proteome</keyword>
<feature type="repeat" description="WD" evidence="1">
    <location>
        <begin position="551"/>
        <end position="578"/>
    </location>
</feature>
<accession>A0A3Q1C168</accession>
<evidence type="ECO:0000256" key="2">
    <source>
        <dbReference type="SAM" id="MobiDB-lite"/>
    </source>
</evidence>
<feature type="region of interest" description="Disordered" evidence="2">
    <location>
        <begin position="910"/>
        <end position="949"/>
    </location>
</feature>
<feature type="compositionally biased region" description="Pro residues" evidence="2">
    <location>
        <begin position="921"/>
        <end position="949"/>
    </location>
</feature>
<name>A0A3Q1C168_AMPOC</name>